<feature type="binding site" evidence="13">
    <location>
        <position position="222"/>
    </location>
    <ligand>
        <name>ATP</name>
        <dbReference type="ChEBI" id="CHEBI:30616"/>
    </ligand>
</feature>
<dbReference type="Gene3D" id="1.10.1410.10">
    <property type="match status" value="1"/>
</dbReference>
<dbReference type="PANTHER" id="PTHR10682">
    <property type="entry name" value="POLY A POLYMERASE"/>
    <property type="match status" value="1"/>
</dbReference>
<feature type="binding site" evidence="14">
    <location>
        <position position="108"/>
    </location>
    <ligand>
        <name>Mg(2+)</name>
        <dbReference type="ChEBI" id="CHEBI:18420"/>
        <label>1</label>
        <note>catalytic</note>
    </ligand>
</feature>
<feature type="binding site" evidence="13">
    <location>
        <begin position="95"/>
        <end position="97"/>
    </location>
    <ligand>
        <name>ATP</name>
        <dbReference type="ChEBI" id="CHEBI:30616"/>
    </ligand>
</feature>
<comment type="cofactor">
    <cofactor evidence="14">
        <name>Mg(2+)</name>
        <dbReference type="ChEBI" id="CHEBI:18420"/>
    </cofactor>
    <text evidence="14">Binds 2 magnesium ions. Also active with manganese.</text>
</comment>
<dbReference type="FunFam" id="3.30.460.10:FF:000002">
    <property type="entry name" value="Poly(A) polymerase alpha, putative"/>
    <property type="match status" value="1"/>
</dbReference>
<evidence type="ECO:0000313" key="18">
    <source>
        <dbReference type="EMBL" id="VDN54789.1"/>
    </source>
</evidence>
<dbReference type="Proteomes" id="UP000038040">
    <property type="component" value="Unplaced"/>
</dbReference>
<dbReference type="WBParaSite" id="DME_0000040201-mRNA-1">
    <property type="protein sequence ID" value="DME_0000040201-mRNA-1"/>
    <property type="gene ID" value="DME_0000040201"/>
</dbReference>
<evidence type="ECO:0000256" key="8">
    <source>
        <dbReference type="ARBA" id="ARBA00022840"/>
    </source>
</evidence>
<evidence type="ECO:0000256" key="7">
    <source>
        <dbReference type="ARBA" id="ARBA00022741"/>
    </source>
</evidence>
<keyword evidence="4 12" id="KW-0507">mRNA processing</keyword>
<evidence type="ECO:0000256" key="9">
    <source>
        <dbReference type="ARBA" id="ARBA00022842"/>
    </source>
</evidence>
<comment type="cofactor">
    <cofactor evidence="1">
        <name>Mn(2+)</name>
        <dbReference type="ChEBI" id="CHEBI:29035"/>
    </cofactor>
</comment>
<evidence type="ECO:0000313" key="19">
    <source>
        <dbReference type="Proteomes" id="UP000038040"/>
    </source>
</evidence>
<dbReference type="InterPro" id="IPR007012">
    <property type="entry name" value="PolA_pol_cen_dom"/>
</dbReference>
<dbReference type="CDD" id="cd05402">
    <property type="entry name" value="NT_PAP_TUTase"/>
    <property type="match status" value="1"/>
</dbReference>
<proteinExistence type="inferred from homology"/>
<evidence type="ECO:0000256" key="4">
    <source>
        <dbReference type="ARBA" id="ARBA00022664"/>
    </source>
</evidence>
<dbReference type="GO" id="GO:0005524">
    <property type="term" value="F:ATP binding"/>
    <property type="evidence" value="ECO:0007669"/>
    <property type="project" value="UniProtKB-UniRule"/>
</dbReference>
<evidence type="ECO:0000256" key="11">
    <source>
        <dbReference type="ARBA" id="ARBA00048830"/>
    </source>
</evidence>
<dbReference type="Pfam" id="PF20750">
    <property type="entry name" value="PAP_NTPase"/>
    <property type="match status" value="1"/>
</dbReference>
<dbReference type="Proteomes" id="UP000274756">
    <property type="component" value="Unassembled WGS sequence"/>
</dbReference>
<feature type="binding site" evidence="14">
    <location>
        <position position="110"/>
    </location>
    <ligand>
        <name>Mg(2+)</name>
        <dbReference type="ChEBI" id="CHEBI:18420"/>
        <label>2</label>
        <note>catalytic</note>
    </ligand>
</feature>
<dbReference type="Gene3D" id="3.30.460.10">
    <property type="entry name" value="Beta Polymerase, domain 2"/>
    <property type="match status" value="1"/>
</dbReference>
<evidence type="ECO:0000259" key="17">
    <source>
        <dbReference type="Pfam" id="PF20750"/>
    </source>
</evidence>
<dbReference type="SUPFAM" id="SSF55003">
    <property type="entry name" value="PAP/Archaeal CCA-adding enzyme, C-terminal domain"/>
    <property type="match status" value="1"/>
</dbReference>
<keyword evidence="10 12" id="KW-0539">Nucleus</keyword>
<feature type="binding site" evidence="13">
    <location>
        <position position="231"/>
    </location>
    <ligand>
        <name>ATP</name>
        <dbReference type="ChEBI" id="CHEBI:30616"/>
    </ligand>
</feature>
<dbReference type="PIRSF" id="PIRSF018425">
    <property type="entry name" value="PolyA_polymerase"/>
    <property type="match status" value="1"/>
</dbReference>
<dbReference type="GO" id="GO:0003723">
    <property type="term" value="F:RNA binding"/>
    <property type="evidence" value="ECO:0007669"/>
    <property type="project" value="UniProtKB-UniRule"/>
</dbReference>
<evidence type="ECO:0000259" key="16">
    <source>
        <dbReference type="Pfam" id="PF04928"/>
    </source>
</evidence>
<dbReference type="EMBL" id="UYYG01001150">
    <property type="protein sequence ID" value="VDN54789.1"/>
    <property type="molecule type" value="Genomic_DNA"/>
</dbReference>
<evidence type="ECO:0000313" key="20">
    <source>
        <dbReference type="Proteomes" id="UP000274756"/>
    </source>
</evidence>
<comment type="catalytic activity">
    <reaction evidence="11 12">
        <text>RNA(n) + ATP = RNA(n)-3'-adenine ribonucleotide + diphosphate</text>
        <dbReference type="Rhea" id="RHEA:11332"/>
        <dbReference type="Rhea" id="RHEA-COMP:14527"/>
        <dbReference type="Rhea" id="RHEA-COMP:17347"/>
        <dbReference type="ChEBI" id="CHEBI:30616"/>
        <dbReference type="ChEBI" id="CHEBI:33019"/>
        <dbReference type="ChEBI" id="CHEBI:140395"/>
        <dbReference type="ChEBI" id="CHEBI:173115"/>
        <dbReference type="EC" id="2.7.7.19"/>
    </reaction>
</comment>
<dbReference type="SUPFAM" id="SSF81631">
    <property type="entry name" value="PAP/OAS1 substrate-binding domain"/>
    <property type="match status" value="1"/>
</dbReference>
<feature type="domain" description="Poly(A) polymerase central" evidence="16">
    <location>
        <begin position="213"/>
        <end position="364"/>
    </location>
</feature>
<dbReference type="GO" id="GO:0006397">
    <property type="term" value="P:mRNA processing"/>
    <property type="evidence" value="ECO:0007669"/>
    <property type="project" value="UniProtKB-KW"/>
</dbReference>
<sequence length="447" mass="51309">MSGANENNVASTKYLGITQPVSIAFPTTKDAERTKQLKERLISYNYYDTQEDVNARLEVLCSINSIVQKWIREISERKQMPSSEIETVGGKLYTFGSYRLGAHTRGADIDLLCVVPRHVNRSDFFSSFYDLLKQDRKTRNLRAIQNAYVPVIKLNYSGIEMDILFARLALTRIPDDQKLDDSVLKNADKETIRSLNGYRVADEILRLVPNVDTFTWTLRAVKLWAKNHGIYSNMIGFLGGVSWAILVARTCQLYPNAAPSTLLEKFFLLYSTWNWPQPIMLKSCDKELKSFEYSLASELQWDPRVHPNDRYHLMPIITPAFPEQNSTHNVTNSTRQIIKNEIVDGLKTMVAINNGKADWSLLFSEVNFFSRYKHFLALLCTAKNEEDHLIWSGFVESKIRHLIASLERMPSILLCHPHPDHFKPIIELSPDIADSLVLFDSKLIQLF</sequence>
<dbReference type="STRING" id="318479.A0A0N4U1C8"/>
<feature type="binding site" evidence="13">
    <location>
        <begin position="108"/>
        <end position="110"/>
    </location>
    <ligand>
        <name>ATP</name>
        <dbReference type="ChEBI" id="CHEBI:30616"/>
    </ligand>
</feature>
<reference evidence="21" key="1">
    <citation type="submission" date="2017-02" db="UniProtKB">
        <authorList>
            <consortium name="WormBaseParasite"/>
        </authorList>
    </citation>
    <scope>IDENTIFICATION</scope>
</reference>
<feature type="domain" description="Poly(A) polymerase RNA-binding" evidence="15">
    <location>
        <begin position="367"/>
        <end position="424"/>
    </location>
</feature>
<name>A0A0N4U1C8_DRAME</name>
<dbReference type="GO" id="GO:0005634">
    <property type="term" value="C:nucleus"/>
    <property type="evidence" value="ECO:0007669"/>
    <property type="project" value="UniProtKB-SubCell"/>
</dbReference>
<evidence type="ECO:0000256" key="2">
    <source>
        <dbReference type="ARBA" id="ARBA00004123"/>
    </source>
</evidence>
<dbReference type="InterPro" id="IPR007010">
    <property type="entry name" value="PolA_pol_RNA-bd_dom"/>
</dbReference>
<evidence type="ECO:0000256" key="3">
    <source>
        <dbReference type="ARBA" id="ARBA00010912"/>
    </source>
</evidence>
<feature type="binding site" evidence="13">
    <location>
        <position position="104"/>
    </location>
    <ligand>
        <name>ATP</name>
        <dbReference type="ChEBI" id="CHEBI:30616"/>
    </ligand>
</feature>
<dbReference type="GO" id="GO:0046872">
    <property type="term" value="F:metal ion binding"/>
    <property type="evidence" value="ECO:0007669"/>
    <property type="project" value="UniProtKB-KW"/>
</dbReference>
<dbReference type="InterPro" id="IPR011068">
    <property type="entry name" value="NuclTrfase_I-like_C"/>
</dbReference>
<evidence type="ECO:0000256" key="10">
    <source>
        <dbReference type="ARBA" id="ARBA00023242"/>
    </source>
</evidence>
<gene>
    <name evidence="18" type="ORF">DME_LOCUS4762</name>
</gene>
<evidence type="ECO:0000256" key="6">
    <source>
        <dbReference type="ARBA" id="ARBA00022723"/>
    </source>
</evidence>
<evidence type="ECO:0000256" key="14">
    <source>
        <dbReference type="PIRSR" id="PIRSR018425-2"/>
    </source>
</evidence>
<dbReference type="FunFam" id="1.10.1410.10:FF:000001">
    <property type="entry name" value="Putative poly(A) polymerase gamma"/>
    <property type="match status" value="1"/>
</dbReference>
<comment type="subcellular location">
    <subcellularLocation>
        <location evidence="2 12">Nucleus</location>
    </subcellularLocation>
</comment>
<dbReference type="GO" id="GO:0031123">
    <property type="term" value="P:RNA 3'-end processing"/>
    <property type="evidence" value="ECO:0007669"/>
    <property type="project" value="InterPro"/>
</dbReference>
<dbReference type="OrthoDB" id="412748at2759"/>
<feature type="binding site" evidence="14">
    <location>
        <position position="110"/>
    </location>
    <ligand>
        <name>Mg(2+)</name>
        <dbReference type="ChEBI" id="CHEBI:18420"/>
        <label>1</label>
        <note>catalytic</note>
    </ligand>
</feature>
<dbReference type="EC" id="2.7.7.19" evidence="12"/>
<evidence type="ECO:0000256" key="12">
    <source>
        <dbReference type="PIRNR" id="PIRNR018425"/>
    </source>
</evidence>
<dbReference type="SUPFAM" id="SSF81301">
    <property type="entry name" value="Nucleotidyltransferase"/>
    <property type="match status" value="1"/>
</dbReference>
<feature type="binding site" evidence="14">
    <location>
        <position position="108"/>
    </location>
    <ligand>
        <name>Mg(2+)</name>
        <dbReference type="ChEBI" id="CHEBI:18420"/>
        <label>2</label>
        <note>catalytic</note>
    </ligand>
</feature>
<dbReference type="InterPro" id="IPR014492">
    <property type="entry name" value="PolyA_polymerase"/>
</dbReference>
<accession>A0A0N4U1C8</accession>
<evidence type="ECO:0000256" key="1">
    <source>
        <dbReference type="ARBA" id="ARBA00001936"/>
    </source>
</evidence>
<evidence type="ECO:0000313" key="21">
    <source>
        <dbReference type="WBParaSite" id="DME_0000040201-mRNA-1"/>
    </source>
</evidence>
<comment type="function">
    <text evidence="12">Polymerase that creates the 3'-poly(A) tail of mRNA's.</text>
</comment>
<feature type="binding site" evidence="13">
    <location>
        <begin position="240"/>
        <end position="241"/>
    </location>
    <ligand>
        <name>ATP</name>
        <dbReference type="ChEBI" id="CHEBI:30616"/>
    </ligand>
</feature>
<keyword evidence="20" id="KW-1185">Reference proteome</keyword>
<dbReference type="InterPro" id="IPR043519">
    <property type="entry name" value="NT_sf"/>
</dbReference>
<dbReference type="AlphaFoldDB" id="A0A0N4U1C8"/>
<comment type="similarity">
    <text evidence="3 12">Belongs to the poly(A) polymerase family.</text>
</comment>
<feature type="binding site" evidence="13">
    <location>
        <position position="162"/>
    </location>
    <ligand>
        <name>ATP</name>
        <dbReference type="ChEBI" id="CHEBI:30616"/>
    </ligand>
</feature>
<evidence type="ECO:0000256" key="5">
    <source>
        <dbReference type="ARBA" id="ARBA00022679"/>
    </source>
</evidence>
<keyword evidence="7 12" id="KW-0547">Nucleotide-binding</keyword>
<dbReference type="Pfam" id="PF04928">
    <property type="entry name" value="PAP_central"/>
    <property type="match status" value="1"/>
</dbReference>
<feature type="domain" description="Poly(A) polymerase nucleotidyltransferase" evidence="17">
    <location>
        <begin position="16"/>
        <end position="208"/>
    </location>
</feature>
<dbReference type="GO" id="GO:1990817">
    <property type="term" value="F:poly(A) RNA polymerase activity"/>
    <property type="evidence" value="ECO:0007669"/>
    <property type="project" value="UniProtKB-UniRule"/>
</dbReference>
<reference evidence="18 20" key="2">
    <citation type="submission" date="2018-11" db="EMBL/GenBank/DDBJ databases">
        <authorList>
            <consortium name="Pathogen Informatics"/>
        </authorList>
    </citation>
    <scope>NUCLEOTIDE SEQUENCE [LARGE SCALE GENOMIC DNA]</scope>
</reference>
<keyword evidence="5 12" id="KW-0808">Transferase</keyword>
<dbReference type="InterPro" id="IPR048840">
    <property type="entry name" value="PolA_pol_NTPase"/>
</dbReference>
<keyword evidence="6 14" id="KW-0479">Metal-binding</keyword>
<organism evidence="19 21">
    <name type="scientific">Dracunculus medinensis</name>
    <name type="common">Guinea worm</name>
    <dbReference type="NCBI Taxonomy" id="318479"/>
    <lineage>
        <taxon>Eukaryota</taxon>
        <taxon>Metazoa</taxon>
        <taxon>Ecdysozoa</taxon>
        <taxon>Nematoda</taxon>
        <taxon>Chromadorea</taxon>
        <taxon>Rhabditida</taxon>
        <taxon>Spirurina</taxon>
        <taxon>Dracunculoidea</taxon>
        <taxon>Dracunculidae</taxon>
        <taxon>Dracunculus</taxon>
    </lineage>
</organism>
<keyword evidence="8 12" id="KW-0067">ATP-binding</keyword>
<evidence type="ECO:0000259" key="15">
    <source>
        <dbReference type="Pfam" id="PF04926"/>
    </source>
</evidence>
<feature type="binding site" evidence="14">
    <location>
        <position position="162"/>
    </location>
    <ligand>
        <name>Mg(2+)</name>
        <dbReference type="ChEBI" id="CHEBI:18420"/>
        <label>2</label>
        <note>catalytic</note>
    </ligand>
</feature>
<keyword evidence="9 14" id="KW-0460">Magnesium</keyword>
<dbReference type="Gene3D" id="3.30.70.590">
    <property type="entry name" value="Poly(A) polymerase predicted RNA binding domain"/>
    <property type="match status" value="1"/>
</dbReference>
<protein>
    <recommendedName>
        <fullName evidence="12">Poly(A) polymerase</fullName>
        <ecNumber evidence="12">2.7.7.19</ecNumber>
    </recommendedName>
</protein>
<dbReference type="PANTHER" id="PTHR10682:SF10">
    <property type="entry name" value="POLYNUCLEOTIDE ADENYLYLTRANSFERASE"/>
    <property type="match status" value="1"/>
</dbReference>
<evidence type="ECO:0000256" key="13">
    <source>
        <dbReference type="PIRSR" id="PIRSR018425-1"/>
    </source>
</evidence>
<dbReference type="Pfam" id="PF04926">
    <property type="entry name" value="PAP_RNA-bind"/>
    <property type="match status" value="1"/>
</dbReference>